<evidence type="ECO:0000313" key="2">
    <source>
        <dbReference type="EMBL" id="KAH9313379.1"/>
    </source>
</evidence>
<sequence>RSGRRNPDGLVTCPHSSQWKNEEVISERQEEYIVQKTDNPKAQILYEDIGHGNYMIMSEDEVKDPKGVINDPNGVW</sequence>
<name>A0AA38G1Q0_TAXCH</name>
<feature type="region of interest" description="Disordered" evidence="1">
    <location>
        <begin position="1"/>
        <end position="23"/>
    </location>
</feature>
<protein>
    <submittedName>
        <fullName evidence="2">Uncharacterized protein</fullName>
    </submittedName>
</protein>
<reference evidence="2 3" key="1">
    <citation type="journal article" date="2021" name="Nat. Plants">
        <title>The Taxus genome provides insights into paclitaxel biosynthesis.</title>
        <authorList>
            <person name="Xiong X."/>
            <person name="Gou J."/>
            <person name="Liao Q."/>
            <person name="Li Y."/>
            <person name="Zhou Q."/>
            <person name="Bi G."/>
            <person name="Li C."/>
            <person name="Du R."/>
            <person name="Wang X."/>
            <person name="Sun T."/>
            <person name="Guo L."/>
            <person name="Liang H."/>
            <person name="Lu P."/>
            <person name="Wu Y."/>
            <person name="Zhang Z."/>
            <person name="Ro D.K."/>
            <person name="Shang Y."/>
            <person name="Huang S."/>
            <person name="Yan J."/>
        </authorList>
    </citation>
    <scope>NUCLEOTIDE SEQUENCE [LARGE SCALE GENOMIC DNA]</scope>
    <source>
        <strain evidence="2">Ta-2019</strain>
    </source>
</reference>
<feature type="non-terminal residue" evidence="2">
    <location>
        <position position="1"/>
    </location>
</feature>
<organism evidence="2 3">
    <name type="scientific">Taxus chinensis</name>
    <name type="common">Chinese yew</name>
    <name type="synonym">Taxus wallichiana var. chinensis</name>
    <dbReference type="NCBI Taxonomy" id="29808"/>
    <lineage>
        <taxon>Eukaryota</taxon>
        <taxon>Viridiplantae</taxon>
        <taxon>Streptophyta</taxon>
        <taxon>Embryophyta</taxon>
        <taxon>Tracheophyta</taxon>
        <taxon>Spermatophyta</taxon>
        <taxon>Pinopsida</taxon>
        <taxon>Pinidae</taxon>
        <taxon>Conifers II</taxon>
        <taxon>Cupressales</taxon>
        <taxon>Taxaceae</taxon>
        <taxon>Taxus</taxon>
    </lineage>
</organism>
<gene>
    <name evidence="2" type="ORF">KI387_028414</name>
</gene>
<evidence type="ECO:0000313" key="3">
    <source>
        <dbReference type="Proteomes" id="UP000824469"/>
    </source>
</evidence>
<dbReference type="Proteomes" id="UP000824469">
    <property type="component" value="Unassembled WGS sequence"/>
</dbReference>
<feature type="non-terminal residue" evidence="2">
    <location>
        <position position="76"/>
    </location>
</feature>
<dbReference type="AlphaFoldDB" id="A0AA38G1Q0"/>
<comment type="caution">
    <text evidence="2">The sequence shown here is derived from an EMBL/GenBank/DDBJ whole genome shotgun (WGS) entry which is preliminary data.</text>
</comment>
<keyword evidence="3" id="KW-1185">Reference proteome</keyword>
<evidence type="ECO:0000256" key="1">
    <source>
        <dbReference type="SAM" id="MobiDB-lite"/>
    </source>
</evidence>
<accession>A0AA38G1Q0</accession>
<proteinExistence type="predicted"/>
<dbReference type="EMBL" id="JAHRHJ020000006">
    <property type="protein sequence ID" value="KAH9313379.1"/>
    <property type="molecule type" value="Genomic_DNA"/>
</dbReference>